<sequence>MSTAVIPSPIHHRANSPSSGRTLTSTIADIFHLHQFYKRLAQAPPENVLPLFKKPLPLTFLFKAPAGTFIQLIEVQKQASQQFSDAQLQIKRSGAGDEAKKQPDQFQDGKFEFAFYFRLSVTLPDSSEVVSDPLSDYDVWRRSRNQVREEVRHRTLHFKGDKVDRKRVVEVWALDESIDAVTEVGLRARQRMREAHELDGRSDVRVRAQVGDCNLRSWTIGEVGKLDRLGTGVVWPNPDVVWEETKELCELSKKDAVEC</sequence>
<protein>
    <submittedName>
        <fullName evidence="2">Uncharacterized protein</fullName>
    </submittedName>
</protein>
<accession>A0A3N4HG68</accession>
<reference evidence="2 3" key="1">
    <citation type="journal article" date="2018" name="Nat. Ecol. Evol.">
        <title>Pezizomycetes genomes reveal the molecular basis of ectomycorrhizal truffle lifestyle.</title>
        <authorList>
            <person name="Murat C."/>
            <person name="Payen T."/>
            <person name="Noel B."/>
            <person name="Kuo A."/>
            <person name="Morin E."/>
            <person name="Chen J."/>
            <person name="Kohler A."/>
            <person name="Krizsan K."/>
            <person name="Balestrini R."/>
            <person name="Da Silva C."/>
            <person name="Montanini B."/>
            <person name="Hainaut M."/>
            <person name="Levati E."/>
            <person name="Barry K.W."/>
            <person name="Belfiori B."/>
            <person name="Cichocki N."/>
            <person name="Clum A."/>
            <person name="Dockter R.B."/>
            <person name="Fauchery L."/>
            <person name="Guy J."/>
            <person name="Iotti M."/>
            <person name="Le Tacon F."/>
            <person name="Lindquist E.A."/>
            <person name="Lipzen A."/>
            <person name="Malagnac F."/>
            <person name="Mello A."/>
            <person name="Molinier V."/>
            <person name="Miyauchi S."/>
            <person name="Poulain J."/>
            <person name="Riccioni C."/>
            <person name="Rubini A."/>
            <person name="Sitrit Y."/>
            <person name="Splivallo R."/>
            <person name="Traeger S."/>
            <person name="Wang M."/>
            <person name="Zifcakova L."/>
            <person name="Wipf D."/>
            <person name="Zambonelli A."/>
            <person name="Paolocci F."/>
            <person name="Nowrousian M."/>
            <person name="Ottonello S."/>
            <person name="Baldrian P."/>
            <person name="Spatafora J.W."/>
            <person name="Henrissat B."/>
            <person name="Nagy L.G."/>
            <person name="Aury J.M."/>
            <person name="Wincker P."/>
            <person name="Grigoriev I.V."/>
            <person name="Bonfante P."/>
            <person name="Martin F.M."/>
        </authorList>
    </citation>
    <scope>NUCLEOTIDE SEQUENCE [LARGE SCALE GENOMIC DNA]</scope>
    <source>
        <strain evidence="2 3">RN42</strain>
    </source>
</reference>
<evidence type="ECO:0000313" key="3">
    <source>
        <dbReference type="Proteomes" id="UP000275078"/>
    </source>
</evidence>
<feature type="region of interest" description="Disordered" evidence="1">
    <location>
        <begin position="1"/>
        <end position="21"/>
    </location>
</feature>
<evidence type="ECO:0000313" key="2">
    <source>
        <dbReference type="EMBL" id="RPA73112.1"/>
    </source>
</evidence>
<dbReference type="Proteomes" id="UP000275078">
    <property type="component" value="Unassembled WGS sequence"/>
</dbReference>
<name>A0A3N4HG68_ASCIM</name>
<gene>
    <name evidence="2" type="ORF">BJ508DRAFT_334387</name>
</gene>
<keyword evidence="3" id="KW-1185">Reference proteome</keyword>
<evidence type="ECO:0000256" key="1">
    <source>
        <dbReference type="SAM" id="MobiDB-lite"/>
    </source>
</evidence>
<proteinExistence type="predicted"/>
<organism evidence="2 3">
    <name type="scientific">Ascobolus immersus RN42</name>
    <dbReference type="NCBI Taxonomy" id="1160509"/>
    <lineage>
        <taxon>Eukaryota</taxon>
        <taxon>Fungi</taxon>
        <taxon>Dikarya</taxon>
        <taxon>Ascomycota</taxon>
        <taxon>Pezizomycotina</taxon>
        <taxon>Pezizomycetes</taxon>
        <taxon>Pezizales</taxon>
        <taxon>Ascobolaceae</taxon>
        <taxon>Ascobolus</taxon>
    </lineage>
</organism>
<dbReference type="AlphaFoldDB" id="A0A3N4HG68"/>
<dbReference type="EMBL" id="ML119833">
    <property type="protein sequence ID" value="RPA73112.1"/>
    <property type="molecule type" value="Genomic_DNA"/>
</dbReference>